<sequence>MSDQPPPGLVTLTWEALAGAAGVAVAALGVGWAALEARLGGIRQSVADTRRAADDGIDRLRTEMTQGRVTDRTEVHAETTRLWSTLDQLRADVSALSVQVARLPTRDDLREAQDEIVAAVDRRTLPPHHGD</sequence>
<name>A0A7W6S3B1_9PROT</name>
<dbReference type="EMBL" id="JACIGI010000043">
    <property type="protein sequence ID" value="MBB4287605.1"/>
    <property type="molecule type" value="Genomic_DNA"/>
</dbReference>
<proteinExistence type="predicted"/>
<feature type="transmembrane region" description="Helical" evidence="1">
    <location>
        <begin position="12"/>
        <end position="35"/>
    </location>
</feature>
<comment type="caution">
    <text evidence="2">The sequence shown here is derived from an EMBL/GenBank/DDBJ whole genome shotgun (WGS) entry which is preliminary data.</text>
</comment>
<dbReference type="Proteomes" id="UP000555728">
    <property type="component" value="Unassembled WGS sequence"/>
</dbReference>
<keyword evidence="1" id="KW-0472">Membrane</keyword>
<keyword evidence="1" id="KW-0812">Transmembrane</keyword>
<keyword evidence="3" id="KW-1185">Reference proteome</keyword>
<dbReference type="AlphaFoldDB" id="A0A7W6S3B1"/>
<dbReference type="RefSeq" id="WP_184437526.1">
    <property type="nucleotide sequence ID" value="NZ_JACIGI010000043.1"/>
</dbReference>
<organism evidence="2 3">
    <name type="scientific">Roseospira goensis</name>
    <dbReference type="NCBI Taxonomy" id="391922"/>
    <lineage>
        <taxon>Bacteria</taxon>
        <taxon>Pseudomonadati</taxon>
        <taxon>Pseudomonadota</taxon>
        <taxon>Alphaproteobacteria</taxon>
        <taxon>Rhodospirillales</taxon>
        <taxon>Rhodospirillaceae</taxon>
        <taxon>Roseospira</taxon>
    </lineage>
</organism>
<evidence type="ECO:0000313" key="3">
    <source>
        <dbReference type="Proteomes" id="UP000555728"/>
    </source>
</evidence>
<reference evidence="2 3" key="1">
    <citation type="submission" date="2020-08" db="EMBL/GenBank/DDBJ databases">
        <title>Genome sequencing of Purple Non-Sulfur Bacteria from various extreme environments.</title>
        <authorList>
            <person name="Mayer M."/>
        </authorList>
    </citation>
    <scope>NUCLEOTIDE SEQUENCE [LARGE SCALE GENOMIC DNA]</scope>
    <source>
        <strain evidence="2 3">JA135</strain>
    </source>
</reference>
<gene>
    <name evidence="2" type="ORF">GGD88_003357</name>
</gene>
<keyword evidence="1" id="KW-1133">Transmembrane helix</keyword>
<protein>
    <submittedName>
        <fullName evidence="2">Uncharacterized protein</fullName>
    </submittedName>
</protein>
<evidence type="ECO:0000256" key="1">
    <source>
        <dbReference type="SAM" id="Phobius"/>
    </source>
</evidence>
<accession>A0A7W6S3B1</accession>
<evidence type="ECO:0000313" key="2">
    <source>
        <dbReference type="EMBL" id="MBB4287605.1"/>
    </source>
</evidence>